<protein>
    <recommendedName>
        <fullName evidence="1">PiggyBac transposable element-derived protein domain-containing protein</fullName>
    </recommendedName>
</protein>
<feature type="domain" description="PiggyBac transposable element-derived protein" evidence="1">
    <location>
        <begin position="8"/>
        <end position="114"/>
    </location>
</feature>
<comment type="caution">
    <text evidence="2">The sequence shown here is derived from an EMBL/GenBank/DDBJ whole genome shotgun (WGS) entry which is preliminary data.</text>
</comment>
<dbReference type="Proteomes" id="UP000735302">
    <property type="component" value="Unassembled WGS sequence"/>
</dbReference>
<evidence type="ECO:0000313" key="3">
    <source>
        <dbReference type="Proteomes" id="UP000735302"/>
    </source>
</evidence>
<evidence type="ECO:0000259" key="1">
    <source>
        <dbReference type="Pfam" id="PF13843"/>
    </source>
</evidence>
<dbReference type="InterPro" id="IPR029526">
    <property type="entry name" value="PGBD"/>
</dbReference>
<sequence>MEYLCIKSSYRDCWKNDGKDFIGFTPSFCPVLTCDRHLAIWTSQQVADEDDESVNKVDKFRPMLDGLLVRMQHHYNPRKHLSVAEGKILTKNRLAKAIHKRQAHKMGHKIIFIIMKLRMVIPRGLHIELWKKT</sequence>
<accession>A0AAV3Z3J2</accession>
<keyword evidence="3" id="KW-1185">Reference proteome</keyword>
<dbReference type="Pfam" id="PF13843">
    <property type="entry name" value="DDE_Tnp_1_7"/>
    <property type="match status" value="1"/>
</dbReference>
<dbReference type="AlphaFoldDB" id="A0AAV3Z3J2"/>
<dbReference type="EMBL" id="BLXT01001860">
    <property type="protein sequence ID" value="GFN88583.1"/>
    <property type="molecule type" value="Genomic_DNA"/>
</dbReference>
<gene>
    <name evidence="2" type="ORF">PoB_001508900</name>
</gene>
<evidence type="ECO:0000313" key="2">
    <source>
        <dbReference type="EMBL" id="GFN88583.1"/>
    </source>
</evidence>
<proteinExistence type="predicted"/>
<reference evidence="2 3" key="1">
    <citation type="journal article" date="2021" name="Elife">
        <title>Chloroplast acquisition without the gene transfer in kleptoplastic sea slugs, Plakobranchus ocellatus.</title>
        <authorList>
            <person name="Maeda T."/>
            <person name="Takahashi S."/>
            <person name="Yoshida T."/>
            <person name="Shimamura S."/>
            <person name="Takaki Y."/>
            <person name="Nagai Y."/>
            <person name="Toyoda A."/>
            <person name="Suzuki Y."/>
            <person name="Arimoto A."/>
            <person name="Ishii H."/>
            <person name="Satoh N."/>
            <person name="Nishiyama T."/>
            <person name="Hasebe M."/>
            <person name="Maruyama T."/>
            <person name="Minagawa J."/>
            <person name="Obokata J."/>
            <person name="Shigenobu S."/>
        </authorList>
    </citation>
    <scope>NUCLEOTIDE SEQUENCE [LARGE SCALE GENOMIC DNA]</scope>
</reference>
<name>A0AAV3Z3J2_9GAST</name>
<organism evidence="2 3">
    <name type="scientific">Plakobranchus ocellatus</name>
    <dbReference type="NCBI Taxonomy" id="259542"/>
    <lineage>
        <taxon>Eukaryota</taxon>
        <taxon>Metazoa</taxon>
        <taxon>Spiralia</taxon>
        <taxon>Lophotrochozoa</taxon>
        <taxon>Mollusca</taxon>
        <taxon>Gastropoda</taxon>
        <taxon>Heterobranchia</taxon>
        <taxon>Euthyneura</taxon>
        <taxon>Panpulmonata</taxon>
        <taxon>Sacoglossa</taxon>
        <taxon>Placobranchoidea</taxon>
        <taxon>Plakobranchidae</taxon>
        <taxon>Plakobranchus</taxon>
    </lineage>
</organism>